<keyword evidence="3" id="KW-1185">Reference proteome</keyword>
<feature type="region of interest" description="Disordered" evidence="1">
    <location>
        <begin position="63"/>
        <end position="129"/>
    </location>
</feature>
<name>A0A4Z2EDP0_9TELE</name>
<evidence type="ECO:0000256" key="1">
    <source>
        <dbReference type="SAM" id="MobiDB-lite"/>
    </source>
</evidence>
<dbReference type="EMBL" id="SRLO01009367">
    <property type="protein sequence ID" value="TNN26858.1"/>
    <property type="molecule type" value="Genomic_DNA"/>
</dbReference>
<gene>
    <name evidence="2" type="ORF">EYF80_063000</name>
</gene>
<feature type="region of interest" description="Disordered" evidence="1">
    <location>
        <begin position="238"/>
        <end position="257"/>
    </location>
</feature>
<comment type="caution">
    <text evidence="2">The sequence shown here is derived from an EMBL/GenBank/DDBJ whole genome shotgun (WGS) entry which is preliminary data.</text>
</comment>
<evidence type="ECO:0000313" key="3">
    <source>
        <dbReference type="Proteomes" id="UP000314294"/>
    </source>
</evidence>
<reference evidence="2 3" key="1">
    <citation type="submission" date="2019-03" db="EMBL/GenBank/DDBJ databases">
        <title>First draft genome of Liparis tanakae, snailfish: a comprehensive survey of snailfish specific genes.</title>
        <authorList>
            <person name="Kim W."/>
            <person name="Song I."/>
            <person name="Jeong J.-H."/>
            <person name="Kim D."/>
            <person name="Kim S."/>
            <person name="Ryu S."/>
            <person name="Song J.Y."/>
            <person name="Lee S.K."/>
        </authorList>
    </citation>
    <scope>NUCLEOTIDE SEQUENCE [LARGE SCALE GENOMIC DNA]</scope>
    <source>
        <tissue evidence="2">Muscle</tissue>
    </source>
</reference>
<evidence type="ECO:0000313" key="2">
    <source>
        <dbReference type="EMBL" id="TNN26858.1"/>
    </source>
</evidence>
<dbReference type="Proteomes" id="UP000314294">
    <property type="component" value="Unassembled WGS sequence"/>
</dbReference>
<protein>
    <submittedName>
        <fullName evidence="2">Uncharacterized protein</fullName>
    </submittedName>
</protein>
<accession>A0A4Z2EDP0</accession>
<sequence>MSSDEFDSSSLARDALNVEELMQYVARCKAEEPNNEEKEAHIDQKVERKLSRFFHMRKKFAEHQECTETDSTVAPLGQDEPIPTTSNNSSEIPNTETDPTVAPLRQDEMQDERQDVPLPTTSNGSSKTYRESFWEKLKSVKNWFSKSKRHDIPDVIDIKDLGTVENDKISSVPLEQEDGSSQLQLCPVAAPNFLSPRLPVSHQKPCSPQLPIAPAAIGCPGSPCPISNLASPHFPSPRRRLATPAPRVPSATWQPPTSHCPGGDWLPRLPVSHQQPCSPQLPIAPAAIGCPGSPCPISNLASPNFPLPRRRLAAPASRVPSATLQPPATHATAAPGFLCYVAVPVGNGAWEAGAGGIWEAGGGQVAAPNFPCPVRPRLSIPRLTVSHRQYCRLRLPMPQPPPASCALLPSTTSRVLSPPPASRFS</sequence>
<proteinExistence type="predicted"/>
<dbReference type="AlphaFoldDB" id="A0A4Z2EDP0"/>
<feature type="compositionally biased region" description="Basic and acidic residues" evidence="1">
    <location>
        <begin position="105"/>
        <end position="115"/>
    </location>
</feature>
<organism evidence="2 3">
    <name type="scientific">Liparis tanakae</name>
    <name type="common">Tanaka's snailfish</name>
    <dbReference type="NCBI Taxonomy" id="230148"/>
    <lineage>
        <taxon>Eukaryota</taxon>
        <taxon>Metazoa</taxon>
        <taxon>Chordata</taxon>
        <taxon>Craniata</taxon>
        <taxon>Vertebrata</taxon>
        <taxon>Euteleostomi</taxon>
        <taxon>Actinopterygii</taxon>
        <taxon>Neopterygii</taxon>
        <taxon>Teleostei</taxon>
        <taxon>Neoteleostei</taxon>
        <taxon>Acanthomorphata</taxon>
        <taxon>Eupercaria</taxon>
        <taxon>Perciformes</taxon>
        <taxon>Cottioidei</taxon>
        <taxon>Cottales</taxon>
        <taxon>Liparidae</taxon>
        <taxon>Liparis</taxon>
    </lineage>
</organism>
<feature type="compositionally biased region" description="Polar residues" evidence="1">
    <location>
        <begin position="83"/>
        <end position="98"/>
    </location>
</feature>